<dbReference type="AlphaFoldDB" id="A0A6A6R5I5"/>
<feature type="region of interest" description="Disordered" evidence="1">
    <location>
        <begin position="165"/>
        <end position="196"/>
    </location>
</feature>
<accession>A0A6A6R5I5</accession>
<evidence type="ECO:0000256" key="1">
    <source>
        <dbReference type="SAM" id="MobiDB-lite"/>
    </source>
</evidence>
<evidence type="ECO:0000313" key="3">
    <source>
        <dbReference type="Proteomes" id="UP000799750"/>
    </source>
</evidence>
<feature type="compositionally biased region" description="Basic and acidic residues" evidence="1">
    <location>
        <begin position="174"/>
        <end position="196"/>
    </location>
</feature>
<dbReference type="EMBL" id="MU004184">
    <property type="protein sequence ID" value="KAF2499736.1"/>
    <property type="molecule type" value="Genomic_DNA"/>
</dbReference>
<organism evidence="2 3">
    <name type="scientific">Lophium mytilinum</name>
    <dbReference type="NCBI Taxonomy" id="390894"/>
    <lineage>
        <taxon>Eukaryota</taxon>
        <taxon>Fungi</taxon>
        <taxon>Dikarya</taxon>
        <taxon>Ascomycota</taxon>
        <taxon>Pezizomycotina</taxon>
        <taxon>Dothideomycetes</taxon>
        <taxon>Pleosporomycetidae</taxon>
        <taxon>Mytilinidiales</taxon>
        <taxon>Mytilinidiaceae</taxon>
        <taxon>Lophium</taxon>
    </lineage>
</organism>
<sequence>MFPETAYPPHRTHASRPLSTTEAHSLLAAYLVATETSPHLHPDGLLSTAGVQFATSAGPMGGVVLHNLRRVEAGLRGEHMEPDLEVLEEDDAKAGAEAGVEDAVAGKVLNGKRKAEQAEEGWQDIEEYQREQGPIIGEIEDRSNFVADGVEEPVVVEHVEEPKLDKAARKKAKKEREEKKKREKELLRQKKAKTEG</sequence>
<name>A0A6A6R5I5_9PEZI</name>
<dbReference type="OrthoDB" id="5426872at2759"/>
<reference evidence="2" key="1">
    <citation type="journal article" date="2020" name="Stud. Mycol.">
        <title>101 Dothideomycetes genomes: a test case for predicting lifestyles and emergence of pathogens.</title>
        <authorList>
            <person name="Haridas S."/>
            <person name="Albert R."/>
            <person name="Binder M."/>
            <person name="Bloem J."/>
            <person name="Labutti K."/>
            <person name="Salamov A."/>
            <person name="Andreopoulos B."/>
            <person name="Baker S."/>
            <person name="Barry K."/>
            <person name="Bills G."/>
            <person name="Bluhm B."/>
            <person name="Cannon C."/>
            <person name="Castanera R."/>
            <person name="Culley D."/>
            <person name="Daum C."/>
            <person name="Ezra D."/>
            <person name="Gonzalez J."/>
            <person name="Henrissat B."/>
            <person name="Kuo A."/>
            <person name="Liang C."/>
            <person name="Lipzen A."/>
            <person name="Lutzoni F."/>
            <person name="Magnuson J."/>
            <person name="Mondo S."/>
            <person name="Nolan M."/>
            <person name="Ohm R."/>
            <person name="Pangilinan J."/>
            <person name="Park H.-J."/>
            <person name="Ramirez L."/>
            <person name="Alfaro M."/>
            <person name="Sun H."/>
            <person name="Tritt A."/>
            <person name="Yoshinaga Y."/>
            <person name="Zwiers L.-H."/>
            <person name="Turgeon B."/>
            <person name="Goodwin S."/>
            <person name="Spatafora J."/>
            <person name="Crous P."/>
            <person name="Grigoriev I."/>
        </authorList>
    </citation>
    <scope>NUCLEOTIDE SEQUENCE</scope>
    <source>
        <strain evidence="2">CBS 269.34</strain>
    </source>
</reference>
<protein>
    <submittedName>
        <fullName evidence="2">Uncharacterized protein</fullName>
    </submittedName>
</protein>
<keyword evidence="3" id="KW-1185">Reference proteome</keyword>
<gene>
    <name evidence="2" type="ORF">BU16DRAFT_281678</name>
</gene>
<evidence type="ECO:0000313" key="2">
    <source>
        <dbReference type="EMBL" id="KAF2499736.1"/>
    </source>
</evidence>
<dbReference type="Proteomes" id="UP000799750">
    <property type="component" value="Unassembled WGS sequence"/>
</dbReference>
<proteinExistence type="predicted"/>
<feature type="region of interest" description="Disordered" evidence="1">
    <location>
        <begin position="1"/>
        <end position="20"/>
    </location>
</feature>